<evidence type="ECO:0000313" key="2">
    <source>
        <dbReference type="Proteomes" id="UP000009183"/>
    </source>
</evidence>
<dbReference type="Proteomes" id="UP000009183">
    <property type="component" value="Chromosome 16"/>
</dbReference>
<name>D7T7C3_VITVI</name>
<dbReference type="EMBL" id="FN595750">
    <property type="protein sequence ID" value="CBI26394.3"/>
    <property type="molecule type" value="Genomic_DNA"/>
</dbReference>
<proteinExistence type="predicted"/>
<sequence>MTFQTLEDMAFVSFYNCRYMSWCTSFNIWNWGKGSLDLAAIPHVDLAYKIKIAIEMNMQKQPNTIILKKQTPKEE</sequence>
<accession>D7T7C3</accession>
<gene>
    <name evidence="1" type="ordered locus">VIT_16s0039g00190</name>
</gene>
<keyword evidence="2" id="KW-1185">Reference proteome</keyword>
<organism evidence="1 2">
    <name type="scientific">Vitis vinifera</name>
    <name type="common">Grape</name>
    <dbReference type="NCBI Taxonomy" id="29760"/>
    <lineage>
        <taxon>Eukaryota</taxon>
        <taxon>Viridiplantae</taxon>
        <taxon>Streptophyta</taxon>
        <taxon>Embryophyta</taxon>
        <taxon>Tracheophyta</taxon>
        <taxon>Spermatophyta</taxon>
        <taxon>Magnoliopsida</taxon>
        <taxon>eudicotyledons</taxon>
        <taxon>Gunneridae</taxon>
        <taxon>Pentapetalae</taxon>
        <taxon>rosids</taxon>
        <taxon>Vitales</taxon>
        <taxon>Vitaceae</taxon>
        <taxon>Viteae</taxon>
        <taxon>Vitis</taxon>
    </lineage>
</organism>
<dbReference type="AlphaFoldDB" id="D7T7C3"/>
<dbReference type="PaxDb" id="29760-VIT_16s0039g00190.t01"/>
<protein>
    <submittedName>
        <fullName evidence="1">Uncharacterized protein</fullName>
    </submittedName>
</protein>
<reference evidence="2" key="1">
    <citation type="journal article" date="2007" name="Nature">
        <title>The grapevine genome sequence suggests ancestral hexaploidization in major angiosperm phyla.</title>
        <authorList>
            <consortium name="The French-Italian Public Consortium for Grapevine Genome Characterization."/>
            <person name="Jaillon O."/>
            <person name="Aury J.-M."/>
            <person name="Noel B."/>
            <person name="Policriti A."/>
            <person name="Clepet C."/>
            <person name="Casagrande A."/>
            <person name="Choisne N."/>
            <person name="Aubourg S."/>
            <person name="Vitulo N."/>
            <person name="Jubin C."/>
            <person name="Vezzi A."/>
            <person name="Legeai F."/>
            <person name="Hugueney P."/>
            <person name="Dasilva C."/>
            <person name="Horner D."/>
            <person name="Mica E."/>
            <person name="Jublot D."/>
            <person name="Poulain J."/>
            <person name="Bruyere C."/>
            <person name="Billault A."/>
            <person name="Segurens B."/>
            <person name="Gouyvenoux M."/>
            <person name="Ugarte E."/>
            <person name="Cattonaro F."/>
            <person name="Anthouard V."/>
            <person name="Vico V."/>
            <person name="Del Fabbro C."/>
            <person name="Alaux M."/>
            <person name="Di Gaspero G."/>
            <person name="Dumas V."/>
            <person name="Felice N."/>
            <person name="Paillard S."/>
            <person name="Juman I."/>
            <person name="Moroldo M."/>
            <person name="Scalabrin S."/>
            <person name="Canaguier A."/>
            <person name="Le Clainche I."/>
            <person name="Malacrida G."/>
            <person name="Durand E."/>
            <person name="Pesole G."/>
            <person name="Laucou V."/>
            <person name="Chatelet P."/>
            <person name="Merdinoglu D."/>
            <person name="Delledonne M."/>
            <person name="Pezzotti M."/>
            <person name="Lecharny A."/>
            <person name="Scarpelli C."/>
            <person name="Artiguenave F."/>
            <person name="Pe M.E."/>
            <person name="Valle G."/>
            <person name="Morgante M."/>
            <person name="Caboche M."/>
            <person name="Adam-Blondon A.-F."/>
            <person name="Weissenbach J."/>
            <person name="Quetier F."/>
            <person name="Wincker P."/>
        </authorList>
    </citation>
    <scope>NUCLEOTIDE SEQUENCE [LARGE SCALE GENOMIC DNA]</scope>
    <source>
        <strain evidence="2">cv. Pinot noir / PN40024</strain>
    </source>
</reference>
<evidence type="ECO:0000313" key="1">
    <source>
        <dbReference type="EMBL" id="CBI26394.3"/>
    </source>
</evidence>
<dbReference type="InParanoid" id="D7T7C3"/>
<dbReference type="HOGENOM" id="CLU_2676131_0_0_1"/>